<evidence type="ECO:0000256" key="5">
    <source>
        <dbReference type="ARBA" id="ARBA00022692"/>
    </source>
</evidence>
<dbReference type="GO" id="GO:0034220">
    <property type="term" value="P:monoatomic ion transmembrane transport"/>
    <property type="evidence" value="ECO:0007669"/>
    <property type="project" value="UniProtKB-KW"/>
</dbReference>
<dbReference type="PRINTS" id="PR01262">
    <property type="entry name" value="INNEXIN"/>
</dbReference>
<evidence type="ECO:0000256" key="4">
    <source>
        <dbReference type="ARBA" id="ARBA00022475"/>
    </source>
</evidence>
<comment type="similarity">
    <text evidence="12">Belongs to the pannexin family.</text>
</comment>
<evidence type="ECO:0000256" key="1">
    <source>
        <dbReference type="ARBA" id="ARBA00004610"/>
    </source>
</evidence>
<evidence type="ECO:0000313" key="14">
    <source>
        <dbReference type="RefSeq" id="XP_025834050.1"/>
    </source>
</evidence>
<comment type="caution">
    <text evidence="12">Lacks conserved residue(s) required for the propagation of feature annotation.</text>
</comment>
<keyword evidence="11 12" id="KW-0407">Ion channel</keyword>
<keyword evidence="13" id="KW-1185">Reference proteome</keyword>
<evidence type="ECO:0000256" key="9">
    <source>
        <dbReference type="ARBA" id="ARBA00023065"/>
    </source>
</evidence>
<protein>
    <recommendedName>
        <fullName evidence="12">Innexin</fullName>
    </recommendedName>
</protein>
<keyword evidence="7" id="KW-0965">Cell junction</keyword>
<keyword evidence="3 12" id="KW-0813">Transport</keyword>
<evidence type="ECO:0000256" key="6">
    <source>
        <dbReference type="ARBA" id="ARBA00022868"/>
    </source>
</evidence>
<feature type="transmembrane region" description="Helical" evidence="12">
    <location>
        <begin position="21"/>
        <end position="42"/>
    </location>
</feature>
<keyword evidence="10 12" id="KW-0472">Membrane</keyword>
<organism evidence="13 14">
    <name type="scientific">Agrilus planipennis</name>
    <name type="common">Emerald ash borer</name>
    <name type="synonym">Agrilus marcopoli</name>
    <dbReference type="NCBI Taxonomy" id="224129"/>
    <lineage>
        <taxon>Eukaryota</taxon>
        <taxon>Metazoa</taxon>
        <taxon>Ecdysozoa</taxon>
        <taxon>Arthropoda</taxon>
        <taxon>Hexapoda</taxon>
        <taxon>Insecta</taxon>
        <taxon>Pterygota</taxon>
        <taxon>Neoptera</taxon>
        <taxon>Endopterygota</taxon>
        <taxon>Coleoptera</taxon>
        <taxon>Polyphaga</taxon>
        <taxon>Elateriformia</taxon>
        <taxon>Buprestoidea</taxon>
        <taxon>Buprestidae</taxon>
        <taxon>Agrilinae</taxon>
        <taxon>Agrilus</taxon>
    </lineage>
</organism>
<feature type="transmembrane region" description="Helical" evidence="12">
    <location>
        <begin position="109"/>
        <end position="131"/>
    </location>
</feature>
<sequence>MYRLLGGLKDYLKWQDITTDCAVFRLHNIFTTVLLLACSLVITANQFVGNPIQCIVGKGVPTHVVNTFCWISSTFTMPDAFKRQVGKEVAHPGIANDFDDEDAQKYYTYYQWVCFVLFFQGLACYTPKFLWDIWEGGLMKTLVMGLHIGICHEKEKKTKKKILIEYLMQHLKVIFNFHFYQ</sequence>
<evidence type="ECO:0000256" key="10">
    <source>
        <dbReference type="ARBA" id="ARBA00023136"/>
    </source>
</evidence>
<dbReference type="PANTHER" id="PTHR11893">
    <property type="entry name" value="INNEXIN"/>
    <property type="match status" value="1"/>
</dbReference>
<dbReference type="AlphaFoldDB" id="A0A7F5RDP5"/>
<dbReference type="PANTHER" id="PTHR11893:SF39">
    <property type="entry name" value="INNEXIN INX1"/>
    <property type="match status" value="1"/>
</dbReference>
<dbReference type="RefSeq" id="XP_025834050.1">
    <property type="nucleotide sequence ID" value="XM_025978265.1"/>
</dbReference>
<evidence type="ECO:0000256" key="7">
    <source>
        <dbReference type="ARBA" id="ARBA00022949"/>
    </source>
</evidence>
<proteinExistence type="inferred from homology"/>
<comment type="subcellular location">
    <subcellularLocation>
        <location evidence="1">Cell junction</location>
        <location evidence="1">Gap junction</location>
    </subcellularLocation>
    <subcellularLocation>
        <location evidence="2 12">Cell membrane</location>
        <topology evidence="2 12">Multi-pass membrane protein</topology>
    </subcellularLocation>
</comment>
<reference evidence="14" key="1">
    <citation type="submission" date="2025-08" db="UniProtKB">
        <authorList>
            <consortium name="RefSeq"/>
        </authorList>
    </citation>
    <scope>IDENTIFICATION</scope>
    <source>
        <tissue evidence="14">Entire body</tissue>
    </source>
</reference>
<keyword evidence="4" id="KW-1003">Cell membrane</keyword>
<accession>A0A7F5RDP5</accession>
<evidence type="ECO:0000256" key="12">
    <source>
        <dbReference type="RuleBase" id="RU010713"/>
    </source>
</evidence>
<evidence type="ECO:0000256" key="11">
    <source>
        <dbReference type="ARBA" id="ARBA00023303"/>
    </source>
</evidence>
<dbReference type="InterPro" id="IPR000990">
    <property type="entry name" value="Innexin"/>
</dbReference>
<dbReference type="GO" id="GO:0005886">
    <property type="term" value="C:plasma membrane"/>
    <property type="evidence" value="ECO:0007669"/>
    <property type="project" value="UniProtKB-SubCell"/>
</dbReference>
<keyword evidence="8 12" id="KW-1133">Transmembrane helix</keyword>
<keyword evidence="9 12" id="KW-0406">Ion transport</keyword>
<name>A0A7F5RDP5_AGRPL</name>
<dbReference type="PROSITE" id="PS51013">
    <property type="entry name" value="PANNEXIN"/>
    <property type="match status" value="1"/>
</dbReference>
<evidence type="ECO:0000256" key="3">
    <source>
        <dbReference type="ARBA" id="ARBA00022448"/>
    </source>
</evidence>
<comment type="function">
    <text evidence="12">Structural component of the gap junctions.</text>
</comment>
<dbReference type="GO" id="GO:0005921">
    <property type="term" value="C:gap junction"/>
    <property type="evidence" value="ECO:0007669"/>
    <property type="project" value="UniProtKB-SubCell"/>
</dbReference>
<dbReference type="KEGG" id="apln:108742739"/>
<keyword evidence="5 12" id="KW-0812">Transmembrane</keyword>
<evidence type="ECO:0000256" key="8">
    <source>
        <dbReference type="ARBA" id="ARBA00022989"/>
    </source>
</evidence>
<keyword evidence="6" id="KW-0303">Gap junction</keyword>
<dbReference type="GO" id="GO:0005243">
    <property type="term" value="F:gap junction channel activity"/>
    <property type="evidence" value="ECO:0007669"/>
    <property type="project" value="TreeGrafter"/>
</dbReference>
<dbReference type="OrthoDB" id="5867527at2759"/>
<dbReference type="Proteomes" id="UP000192223">
    <property type="component" value="Unplaced"/>
</dbReference>
<dbReference type="Pfam" id="PF00876">
    <property type="entry name" value="Innexin"/>
    <property type="match status" value="1"/>
</dbReference>
<gene>
    <name evidence="14" type="primary">LOC108742739</name>
    <name evidence="12" type="synonym">inx</name>
</gene>
<evidence type="ECO:0000313" key="13">
    <source>
        <dbReference type="Proteomes" id="UP000192223"/>
    </source>
</evidence>
<dbReference type="GeneID" id="108742739"/>
<evidence type="ECO:0000256" key="2">
    <source>
        <dbReference type="ARBA" id="ARBA00004651"/>
    </source>
</evidence>